<dbReference type="EMBL" id="JASPKZ010000432">
    <property type="protein sequence ID" value="KAJ9600300.1"/>
    <property type="molecule type" value="Genomic_DNA"/>
</dbReference>
<gene>
    <name evidence="2" type="ORF">L9F63_009376</name>
</gene>
<keyword evidence="1" id="KW-1133">Transmembrane helix</keyword>
<keyword evidence="1" id="KW-0812">Transmembrane</keyword>
<feature type="non-terminal residue" evidence="2">
    <location>
        <position position="1"/>
    </location>
</feature>
<protein>
    <submittedName>
        <fullName evidence="2">Uncharacterized protein</fullName>
    </submittedName>
</protein>
<organism evidence="2 3">
    <name type="scientific">Diploptera punctata</name>
    <name type="common">Pacific beetle cockroach</name>
    <dbReference type="NCBI Taxonomy" id="6984"/>
    <lineage>
        <taxon>Eukaryota</taxon>
        <taxon>Metazoa</taxon>
        <taxon>Ecdysozoa</taxon>
        <taxon>Arthropoda</taxon>
        <taxon>Hexapoda</taxon>
        <taxon>Insecta</taxon>
        <taxon>Pterygota</taxon>
        <taxon>Neoptera</taxon>
        <taxon>Polyneoptera</taxon>
        <taxon>Dictyoptera</taxon>
        <taxon>Blattodea</taxon>
        <taxon>Blaberoidea</taxon>
        <taxon>Blaberidae</taxon>
        <taxon>Diplopterinae</taxon>
        <taxon>Diploptera</taxon>
    </lineage>
</organism>
<keyword evidence="1" id="KW-0472">Membrane</keyword>
<feature type="transmembrane region" description="Helical" evidence="1">
    <location>
        <begin position="168"/>
        <end position="189"/>
    </location>
</feature>
<dbReference type="Proteomes" id="UP001233999">
    <property type="component" value="Unassembled WGS sequence"/>
</dbReference>
<comment type="caution">
    <text evidence="2">The sequence shown here is derived from an EMBL/GenBank/DDBJ whole genome shotgun (WGS) entry which is preliminary data.</text>
</comment>
<evidence type="ECO:0000313" key="3">
    <source>
        <dbReference type="Proteomes" id="UP001233999"/>
    </source>
</evidence>
<reference evidence="2" key="2">
    <citation type="submission" date="2023-05" db="EMBL/GenBank/DDBJ databases">
        <authorList>
            <person name="Fouks B."/>
        </authorList>
    </citation>
    <scope>NUCLEOTIDE SEQUENCE</scope>
    <source>
        <strain evidence="2">Stay&amp;Tobe</strain>
        <tissue evidence="2">Testes</tissue>
    </source>
</reference>
<reference evidence="2" key="1">
    <citation type="journal article" date="2023" name="IScience">
        <title>Live-bearing cockroach genome reveals convergent evolutionary mechanisms linked to viviparity in insects and beyond.</title>
        <authorList>
            <person name="Fouks B."/>
            <person name="Harrison M.C."/>
            <person name="Mikhailova A.A."/>
            <person name="Marchal E."/>
            <person name="English S."/>
            <person name="Carruthers M."/>
            <person name="Jennings E.C."/>
            <person name="Chiamaka E.L."/>
            <person name="Frigard R.A."/>
            <person name="Pippel M."/>
            <person name="Attardo G.M."/>
            <person name="Benoit J.B."/>
            <person name="Bornberg-Bauer E."/>
            <person name="Tobe S.S."/>
        </authorList>
    </citation>
    <scope>NUCLEOTIDE SEQUENCE</scope>
    <source>
        <strain evidence="2">Stay&amp;Tobe</strain>
    </source>
</reference>
<proteinExistence type="predicted"/>
<evidence type="ECO:0000256" key="1">
    <source>
        <dbReference type="SAM" id="Phobius"/>
    </source>
</evidence>
<accession>A0AAD8AKB5</accession>
<sequence length="301" mass="33934">NQDIDLKVHQIKHQMAGLVLKMKEHEVHAHFNEGPSFGQNYYGWIDTSVLLSELLDLIHSLISFGGNITSGPFCLFSTQNPGFYILIFTFHHPLKLMETLFSCPICIFLGPSDISHLRGLPLVQEKFGTKDVRPRLTWLRLRLSSSGVQGVVGPGSSMLRFSSSDHRLLGLNDVLALDLIVIYIVSFSFVHPCSYLSLILPSGISKLMDINLFFSINQDMISKFIKSTPDGSFEDEEHEVYELPDEFKTLPLYPRCRTLKTSIMFSNKTKGESAYYCATQTSLYTTKITEVVLSLRILANS</sequence>
<feature type="non-terminal residue" evidence="2">
    <location>
        <position position="301"/>
    </location>
</feature>
<name>A0AAD8AKB5_DIPPU</name>
<keyword evidence="3" id="KW-1185">Reference proteome</keyword>
<evidence type="ECO:0000313" key="2">
    <source>
        <dbReference type="EMBL" id="KAJ9600300.1"/>
    </source>
</evidence>
<dbReference type="AlphaFoldDB" id="A0AAD8AKB5"/>